<gene>
    <name evidence="2" type="ORF">PMACD_LOCUS14494</name>
</gene>
<dbReference type="Pfam" id="PF04857">
    <property type="entry name" value="CAF1"/>
    <property type="match status" value="1"/>
</dbReference>
<dbReference type="PANTHER" id="PTHR15092:SF22">
    <property type="entry name" value="POLY(A)-SPECIFIC RIBONUCLEASE PNLDC1"/>
    <property type="match status" value="1"/>
</dbReference>
<dbReference type="GO" id="GO:1990432">
    <property type="term" value="P:siRNA 3'-end processing"/>
    <property type="evidence" value="ECO:0007669"/>
    <property type="project" value="TreeGrafter"/>
</dbReference>
<dbReference type="AlphaFoldDB" id="A0A821X845"/>
<reference evidence="2" key="1">
    <citation type="submission" date="2021-02" db="EMBL/GenBank/DDBJ databases">
        <authorList>
            <person name="Steward A R."/>
        </authorList>
    </citation>
    <scope>NUCLEOTIDE SEQUENCE</scope>
</reference>
<dbReference type="GO" id="GO:1990431">
    <property type="term" value="P:priRNA 3'-end processing"/>
    <property type="evidence" value="ECO:0007669"/>
    <property type="project" value="TreeGrafter"/>
</dbReference>
<dbReference type="Proteomes" id="UP000663880">
    <property type="component" value="Unassembled WGS sequence"/>
</dbReference>
<dbReference type="InterPro" id="IPR006941">
    <property type="entry name" value="RNase_CAF1"/>
</dbReference>
<comment type="similarity">
    <text evidence="1">Belongs to the CAF1 family.</text>
</comment>
<dbReference type="GO" id="GO:0005783">
    <property type="term" value="C:endoplasmic reticulum"/>
    <property type="evidence" value="ECO:0007669"/>
    <property type="project" value="TreeGrafter"/>
</dbReference>
<comment type="caution">
    <text evidence="2">The sequence shown here is derived from an EMBL/GenBank/DDBJ whole genome shotgun (WGS) entry which is preliminary data.</text>
</comment>
<keyword evidence="3" id="KW-1185">Reference proteome</keyword>
<organism evidence="2 3">
    <name type="scientific">Pieris macdunnoughi</name>
    <dbReference type="NCBI Taxonomy" id="345717"/>
    <lineage>
        <taxon>Eukaryota</taxon>
        <taxon>Metazoa</taxon>
        <taxon>Ecdysozoa</taxon>
        <taxon>Arthropoda</taxon>
        <taxon>Hexapoda</taxon>
        <taxon>Insecta</taxon>
        <taxon>Pterygota</taxon>
        <taxon>Neoptera</taxon>
        <taxon>Endopterygota</taxon>
        <taxon>Lepidoptera</taxon>
        <taxon>Glossata</taxon>
        <taxon>Ditrysia</taxon>
        <taxon>Papilionoidea</taxon>
        <taxon>Pieridae</taxon>
        <taxon>Pierinae</taxon>
        <taxon>Pieris</taxon>
    </lineage>
</organism>
<dbReference type="GO" id="GO:0000175">
    <property type="term" value="F:3'-5'-RNA exonuclease activity"/>
    <property type="evidence" value="ECO:0007669"/>
    <property type="project" value="TreeGrafter"/>
</dbReference>
<sequence>MEITNTNFCEELENISKNLKQSCFVGFDAEFTAILSSETFKHRLFDTSEDRYNLMKNEVSKMIMTQVGLTMFLYDRDLDTYKAVGYTFHLCPQVFGDIDQSFIFQASTLRFLCKHNFDFNKFTYNGLPYLSKAEEAMVRQQLKAKQLFNNLTRSLEMDDERKLQCYCSEVSKWLASSDEGTMYLDVQDPVLRYIVHNELRLRFDGILTTDSLGNSNKVLIYRDKYVEGASSAPMQILEGNLMSHLLGFSQIIDLLITHRKPLIGHNVYLDTILLHNQFIGPLPNKYSTFKKNINDAFPLIFDTKHISYHMGKWLTFDEVWRTNGLQDLYEFFAEGKCKKLEQGVNLIRLKTPFNVEQSFHEAGWDSYCSGYCFIRLGHWAACELRGHYRPVGPTEILSALAPHANKVNVIRGAVPYMNLVGSDPPKHRPMLLYIKSIKDRVINVSKKNEANTRDKLVVVAIPLIQVTILTGLPKTAALRKARDRIKGRDITSREACT</sequence>
<dbReference type="OrthoDB" id="414075at2759"/>
<evidence type="ECO:0000256" key="1">
    <source>
        <dbReference type="ARBA" id="ARBA00008372"/>
    </source>
</evidence>
<dbReference type="InterPro" id="IPR036397">
    <property type="entry name" value="RNaseH_sf"/>
</dbReference>
<proteinExistence type="inferred from homology"/>
<dbReference type="PANTHER" id="PTHR15092">
    <property type="entry name" value="POLY A -SPECIFIC RIBONUCLEASE/TARGET OF EGR1, MEMBER 1"/>
    <property type="match status" value="1"/>
</dbReference>
<dbReference type="InterPro" id="IPR051181">
    <property type="entry name" value="CAF1_poly(A)_ribonucleases"/>
</dbReference>
<name>A0A821X845_9NEOP</name>
<protein>
    <submittedName>
        <fullName evidence="2">Uncharacterized protein</fullName>
    </submittedName>
</protein>
<evidence type="ECO:0000313" key="3">
    <source>
        <dbReference type="Proteomes" id="UP000663880"/>
    </source>
</evidence>
<dbReference type="GO" id="GO:0005634">
    <property type="term" value="C:nucleus"/>
    <property type="evidence" value="ECO:0007669"/>
    <property type="project" value="TreeGrafter"/>
</dbReference>
<accession>A0A821X845</accession>
<dbReference type="EMBL" id="CAJOBZ010000065">
    <property type="protein sequence ID" value="CAF4938386.1"/>
    <property type="molecule type" value="Genomic_DNA"/>
</dbReference>
<dbReference type="GO" id="GO:0003723">
    <property type="term" value="F:RNA binding"/>
    <property type="evidence" value="ECO:0007669"/>
    <property type="project" value="TreeGrafter"/>
</dbReference>
<dbReference type="InterPro" id="IPR012337">
    <property type="entry name" value="RNaseH-like_sf"/>
</dbReference>
<evidence type="ECO:0000313" key="2">
    <source>
        <dbReference type="EMBL" id="CAF4938386.1"/>
    </source>
</evidence>
<dbReference type="GO" id="GO:0000289">
    <property type="term" value="P:nuclear-transcribed mRNA poly(A) tail shortening"/>
    <property type="evidence" value="ECO:0007669"/>
    <property type="project" value="TreeGrafter"/>
</dbReference>
<dbReference type="SUPFAM" id="SSF53098">
    <property type="entry name" value="Ribonuclease H-like"/>
    <property type="match status" value="1"/>
</dbReference>
<dbReference type="Gene3D" id="3.30.420.10">
    <property type="entry name" value="Ribonuclease H-like superfamily/Ribonuclease H"/>
    <property type="match status" value="2"/>
</dbReference>